<feature type="domain" description="LytR/CpsA/Psr regulator C-terminal" evidence="1">
    <location>
        <begin position="94"/>
        <end position="183"/>
    </location>
</feature>
<sequence>MSMLTPPGMGGKYRITGNQYPRMRRPRNRRRIVVLAAAAVCTVGLLGWGTVQLLDVFTGGGAGTGASSKRAACVTPPAPSPSASAIALPKPGKVKVNIYNATTKDGLAKKTAEALEKRGFAIGEVDNAPAKYDKKVKESALLLGGPGAERALKLLGTHLAGARTDIIARHEDPSVDLMIGKAFTGLAPVKEAEKELAALVSPSPSPVKGC</sequence>
<comment type="caution">
    <text evidence="2">The sequence shown here is derived from an EMBL/GenBank/DDBJ whole genome shotgun (WGS) entry which is preliminary data.</text>
</comment>
<gene>
    <name evidence="2" type="ORF">GCM10010406_11370</name>
</gene>
<reference evidence="2 3" key="1">
    <citation type="journal article" date="2019" name="Int. J. Syst. Evol. Microbiol.">
        <title>The Global Catalogue of Microorganisms (GCM) 10K type strain sequencing project: providing services to taxonomists for standard genome sequencing and annotation.</title>
        <authorList>
            <consortium name="The Broad Institute Genomics Platform"/>
            <consortium name="The Broad Institute Genome Sequencing Center for Infectious Disease"/>
            <person name="Wu L."/>
            <person name="Ma J."/>
        </authorList>
    </citation>
    <scope>NUCLEOTIDE SEQUENCE [LARGE SCALE GENOMIC DNA]</scope>
    <source>
        <strain evidence="2 3">JCM 6307</strain>
    </source>
</reference>
<name>A0ABN3L2Y8_9ACTN</name>
<keyword evidence="3" id="KW-1185">Reference proteome</keyword>
<evidence type="ECO:0000313" key="3">
    <source>
        <dbReference type="Proteomes" id="UP001501358"/>
    </source>
</evidence>
<dbReference type="Proteomes" id="UP001501358">
    <property type="component" value="Unassembled WGS sequence"/>
</dbReference>
<dbReference type="Gene3D" id="3.30.70.2390">
    <property type="match status" value="1"/>
</dbReference>
<dbReference type="EMBL" id="BAAATA010000004">
    <property type="protein sequence ID" value="GAA2476877.1"/>
    <property type="molecule type" value="Genomic_DNA"/>
</dbReference>
<evidence type="ECO:0000313" key="2">
    <source>
        <dbReference type="EMBL" id="GAA2476877.1"/>
    </source>
</evidence>
<protein>
    <submittedName>
        <fullName evidence="2">LytR C-terminal domain-containing protein</fullName>
    </submittedName>
</protein>
<dbReference type="RefSeq" id="WP_344381992.1">
    <property type="nucleotide sequence ID" value="NZ_BAAATA010000004.1"/>
</dbReference>
<organism evidence="2 3">
    <name type="scientific">Streptomyces thermolineatus</name>
    <dbReference type="NCBI Taxonomy" id="44033"/>
    <lineage>
        <taxon>Bacteria</taxon>
        <taxon>Bacillati</taxon>
        <taxon>Actinomycetota</taxon>
        <taxon>Actinomycetes</taxon>
        <taxon>Kitasatosporales</taxon>
        <taxon>Streptomycetaceae</taxon>
        <taxon>Streptomyces</taxon>
    </lineage>
</organism>
<proteinExistence type="predicted"/>
<evidence type="ECO:0000259" key="1">
    <source>
        <dbReference type="Pfam" id="PF13399"/>
    </source>
</evidence>
<dbReference type="InterPro" id="IPR027381">
    <property type="entry name" value="LytR/CpsA/Psr_C"/>
</dbReference>
<dbReference type="Pfam" id="PF13399">
    <property type="entry name" value="LytR_C"/>
    <property type="match status" value="1"/>
</dbReference>
<accession>A0ABN3L2Y8</accession>